<sequence length="7940" mass="855307">MMRDPRRRSPESSRRRRRERRDSREQPVGTTVSSMPGPSSQPQQYPTSQPEPQMYSQSQYPQHYADPQRYPEPGSYAPRPDQYNESPRYGDPQRYPQPERYVQTESYAHPLDQNTERDRYAGPSAQGHHETERMRPRGGSSSSSSSSTSSSFLNISAKSPRFGGVFSTFFRAPSEQRKRRRRKKQKARILSFGNSSSSSVNSDLAYGRGYIERDKSQRGSPMPPGHPGLATPTHRSEPVEARQPPAPPQPPAPRSKTDEEILEIGRQLQDIARRQNDADLRAAGKSRSAQLAGVAGVAGAAAAFSHFRRNNKGDSKSRGANTSKPGESGSSSDDDWESASEDESSSDGSDAGLAYGSEIKPSKSARISSEPPEQIKPPERKSTVVDPRLFGPYNSLRGAVKSPCGFGEQDPRSAGSHRRHHEETVAQVQSPKTGKQPMQRVFPVPTSDPDKFDYDRGSVTSSRQELPQHSRPSPVPLQQPIPIVPVSSKVYDAERFVEEESRNSKRSPPKGRSAAETAIAGVGVAAAAIGAAMASNRRDSGEYVERRDDRRSEIPDRRDGHREYREGNRHEDRTDRPVRIELEDHELRNQGDPRQAYRHSNVDIIDDRDKRRVTRDDVTRESKKRELETDSRPEVYRLPQGDEIRVEYDPNEERRRREEPKERRREDRKPEVIVESRDAKRVEKPTELPRDYQGVEQPKVPIAQAPIDPFQFQVADDAFQTPKYTTPKNATPKRPLTPQVVTVDREPNFDDSPPRKPDYSDARMSRKDSFELEQRLEQYQQGFRDRDRTPEPRRRGDSFEEEQHAARSIYDEAKHATAPISAAAVASAIAVELERSHKHRNDHVTEDGSRDRTQAARDAVQEEADKYYREMILARKIAEDEIRSRSASPHDKSVVGKWEDQEGPEVVTIVTPPEMDHPHDKSPYDAPNADVRIDHVIIPDELSRFRLPTDQLASGSTSVFRTRDPSCERERPLLNLVLPTPIVTPRATPAPEQQQESRPITNTQDSPAETRSAAASGVSAHPSSGTEVVVGPKDEVIERPTTPAAKSVTWGENETKSFEVESPEPPKNAPSSSSTKSKKRIGKSSPWGIIAAAIGGSGAAAAATAAAAPEIRDPFESETENKEKHSPPQSPKSRAIEHSPEPGVAPASPKLVTAFDKDEDLPPAPGPKPSSPRVSQMPGSFADDLEFASVLAAGLQDTGFDPNIVIDNPTYMRRDSPPGQNEPGLYQQPFAETVTDLGIYGPEHVHDDPSARKSGFVVGEVPDSPVAEKDLKHDHAVFESPRGYQHKGKAKEITDSDQERAATEFEPSRKLSKKEKRRQKAAKRQSIENVHDDVAYNASEVAVRPEPAPLAEGTTGYDWHRSYNDVPQSPETVVALGPKARGYADVPSWDLPASSHTDHPSDRPTAHDYNRSIDEPTSSYRTRSFDEPSSSYTGHSFDNTPSYDTTTSDRPPVDDDVTVPTKLSKKQKKKNRSSKSDVVIVQADDGMPQEETAYSESRPSREKLPESEEHASTEPRKTDEDVIDTSIKKKKKSKKSKQSSDEWTDVEKQSDAPSLIERSTPTMAFDDWDDRPPKSRRDRSRFEDRDVSSVVSDPASRLERSDRRSNGTRYEDGDDVKSVASDGAGRKRRTRDDKKSPKDEEKRSSSSFFSLFRPGGVSSKDTSGKDEKSFLDNAGTLGAGAGLASAVAALGSMMSRSNAAEPRLEESSDVPRSLEGVVSPSEDAEVLDPEITQRTVRPAIDPQYGDFLPLPPSPMPPSTPGFPTQELSELPALPDSRPETPPNERRRQHELKTHVRRRSNLDTPSKSPSQTAVPFKLRLGQRSTPSSPGNLAHVPSPVPSPTVPTAPETTLSRRPSVRPISWESSREIKPLYLLEHARQEHAAQSMEPPIDLPELPPSEPSSRESPAPEFALRENDVDYFRQLQASPFEPDELRINTDMSHFPTSTGYHGPQETTPKAKEALQYTGAIFGLASPALPDVPDAARQLELSEHELAELPSLPASPVSPATERELVDLPALPASPVIEPESVAFPALPASPVTKSQPVEASSYPTFVPESPALPSLPDAAKQMHLTENELAALPPLPTSPVTEQETLPVLPSEPIAYNDVEYLPALPVNPVTEEIAALPVGIDFVPESPALPAVPDAAKQLDLSHQLEELPALPASPVTEEIAVLPGGIDFVPESPALPAISDAAKQLDLSEQFLSEQLEELPALPASPMVEKEMAVLPPSVYFAPESPALPAVPDADEQFDFPQQLEELPALPASPVTEKGMAVLPTDVYFGPESPALPAIPDAAKQLDLLHQLEDLPALPASPVVEEMTGLPTTPYFVPESPALPTAPDAVKYLHLSEQLEELPALPASPVTEKEMAALPTSVNFASESPALPAVPDAVKQLDLSQQLEELPALPVSPVVEEMVVLPAAPTLAPESPALPAIPDAAKRLDIAEQLEELPALPVSPVAESADSRTGFSLATESSSLPVVSAAEKQPDLDERYLKDLPALPASPATSPAAGEPEPEPVEAMSKDRSTPPSPTPSQPRDTTEALAGIEDVNLSGARDVTLVALAGSTAVGLAAAALAQDEKAGNEPKEAESETKDSEASQPTDPPADTKLSKKAKKKKRKSKGMSVDSPALATPEIASSSEHTDKGVTLPTADIVLPISTDDKVPSSDIALTAPAEEPTLPSTEISTLSSTDKTIVPLSVTGEFRHDSTEKDVARSIDMAPAALTDMAGPSSTDVIVSSPTDLTPPTTTKLETGPSLPSGTDNVTALADSLPIDVPSTETPIIEPLYCEVPSTEVSAADVPVPESPLLKSGDQDALPSADIILPTPENNDLTSDATRSVSPEDNNPASVEPTQPMASVDRSYVPEDVPVVSGAKVMVSSSGNVPVDHEVPTTEATVSLAAAVVESAGPAPSAEDLSAEKKLSKKEKKKLKKAQARGLELDNLTDLSEQSNKAPSDLEPSAVSFPESEPTGPLPETEVAVAPSHSAEIPISMPDMEPTADATEVEQIIMPPVAETPVPETKKSKKKKKKGKKVSDADDESVAATETGKTIDAASESATPIPKHKENSINSEETPNVPEPQDRVPEQDRSNIVGEASAEPLSSILLPESSPIALDGVTEQHTPVQDFVEKLAIAEEPPSDLKPSAAIEKEESSGLEAVVSDPDFPAATHDDQPASVDEGLAEHQTRLTLSEEQPITVDIDSTQPVAALETDAVLATLDNSPSEKEALLPEIGQTAQETPAEVHGTEVSAETSGETPSTPTSKKQKKKKGKKNQIVEDESTVTIDSKPADTEPISRVDLVSQNTDMTPHISSEPALTESEDLNAVAKLADNSDALSEPPVLDVANPITSIVDIPRETSEPVSTEPALVAVPLAEDATVATAEVFSATGDNETAPFDPARMDTGPALAEPPQSEQSGKKKKKKKKGKGASISQLDDVIATETTSIESSALAVESPVVEAPVVEAPVAETPTVETSATRPSTAEVPAVETPTVETPTVETPTVETPTVETPTVEIITAEPSTTEAPVVETPVIEAPVVEVPTIEISAPESSTEVPVVETPTVETITAEPSTAEIPAVETPVIETPVVETPTVETRTVEASATEPSATEPSASEKPAVETPVIENPVVETPIVETPTAETPTVETPTVETPTVETPMVETPTAETPTVETPTVETPTVETPTVEIITAEPSTTEAPVVKVPRIEISAPEFSTEFPVVETPTVENPVVETPIVETPTVETSTPDPSTTEAPVVKVPTIEISAPEFSTEFPVVETPTVETTTAEPSTAETPAVETPVVETSITETPSVETSAAESSTTEDSVVKTPVIEAPVIETPMVETITAEPPATEIPAVETPVVENLLAETPTIETPALDNTAEKPAAENPVVKTPTVELSDAEKSIVDTPVPEALTVKKASIESLTSEVPFAETTTDAKTKDSVSIDEQLAENALPPVQVEKESSEQTKVIADTSEVPVPSSADYSEQNPNTPLPVEELVKSSKKSKKKKKKDKNVLTAESEPPALVPDVSGGSADTIAQSALSEKVVEGDHADAQSLDTHESQTNPTDASLEEQKAEEDSQVTILESQEPTAGQIEESTTPADAHLPLDQDGVPGSLSQEPTLLESQTEAIDTKSQEPLAENEENQNVEPSVEPDAPITSKKSKKKKKKEAAAAAAAAATAALEASVEDTLQTQDDNAEAKDETSTDNKDSNITSDKMGDTEQSPQEPPLSGEFASDSKISEEADPGPAVTKKGKKKKKGKKSSALDPETENSPSTSIPETTADVANTMDKSAYISSPTGELGSDALPSPQAGTSTEAEWPPAANTGESKQKSVTWAPELESFANSPELPSLEDDDGSRSQSGAANPPTSEQLPRIVPSDPPGQSDAADLQGTAVVREAQGSKTIDLDQTAAPVADKDLDLDSQAQMHPVGQVGQALPQQRDIATGDNLPASTELTVTRGIAPEPIATEQIYLPSANRMLLTTASMDDAGVANRKGGETLEREQDAEQEVSGEADTTSDAEHAGRPGIIDKPSASTSAQTGGVGIMDPSLHAGVEPENGLGHDKSVVDTQNGRMTDAQSVGPALTDSALEAGDPQNTPVRVLANQDTNPEIPQPLDEVPRSLEVGKNSDAGITEAAETFPEDEELNDISNVGKSEQKKIEQEDSVPLAADAELPGQTDTSEFLGEPIASEQQLESPSETFSGLEPTGVVNTSQSPDKLEELPGQVADVWSEPSGSNKMSKKDKKKNKIKAAAAEKTFQDEIQEIKAQDVDDGPPAVLPVDSTELAEPALTPNVSSSSNLAPMTEAIEAGEDEWAIQPASKKSKKDKKKRAANQSAEVTVDATTQGEEPVHGTPVIAEEKPQPQPIGSHEASNTDAVEDEHPTLDSTAETSMEASGSKSSANEELQTVAEGAPEDDRNSTHPVDDPLPDPVAATANEQPHVPQDTDTTDFEFPTKKGKKSKKKKQQILDGEDAQEVSNHTVQVEQQPKYEEGASAVPPADTVSGDTEPQISEDAQLPTEAAPEMPSKASEDDDVNLTSDQQEAATTPALGLQPITGELDALQEGSQSIPSTTVEITPATQTPDISTIDEPLESGDSITKSLEGPAHAPQTTPETTGDNTPAHLEDEFTSITKKSKKDKKKKKKGLATPDEVDVARTLEPILEQAGFREEQPTSGPLNMQTAEPINESTEKKVVSEDPITVTDMQSLRPEEPTVVDEGPKPVEEDAPISKMSKKDKKKKKKNAAAETTGEQPTVLETEAVPDQPAAAEVDETSLPDIADSSNSQEILAQEPFATHEDTLPTEDLPVQDQHMEKLADDGDVAENELIDQKPIDEKPAEDTSASAAKKSKKDKKKKAAAATQELLSETAAEPENLPDVVSLPDSQERQVLDVSVDEQLPKTDSPGDQVATADNEDPSIAEDIQKTRVPKLTEGKDLSQSETIVDPEEEFEVPQKKSKKNKKGKKPQLDPLIEPETQPEETITSEPVAPSAAVEPSTPENVGDGENVIPENTPALEGETDEKERAGDSTSVETNQFADPEHEFPPVGKKAKKDKKKKTESAPTITEPEPEAQYPTANPIETEKSIGAASTLAESNLIEHEAADSQKNDPPPDIQTTPAEAEDQPRAFAPEAVIADDEFPLTGKKAKKVNKKKGKVLDLTEAEPATEPATDPIEKTAEQLPAEAIDISADTRADQSEQHKIDDEAGDKDPMETVQTTSDTAKGTAIEPQNPRLVDNEPSSPKLSKKDKKKKKRAKQQDDPSSPSGTSTAAKFQTSEMPDEPSSTAQDSQHGDVMTASLEAAPALDERAKELLVAQVEDGAAAAPETEASAIPFLANPTSQEESSATTIDLQEDSAALDADKEFHSVTKKSKKGKTDKSLKEPEAELPVSMSTPSEELGEAHSAAEPSMVKEPEIVESLLPEATDIAVDPVSESTAPLPENDSPHTAKKSKKDKKKKKGKTVDEESLEPETSKPVPVSEGEEQHLATTADTKEGLKAMATSHTSEEPILDPFETSTTPFAEDVAEASVEAPVVIGKASEEPSQPVEPPAPEATSVEQQPGEASEALATADPLDDEWPEAASAKKSKNSSKKKESKAQGDLEENPGSAALLEMPTEEAQAEAATTNDTTEIEKLKASDDAVTPLTIPAEVEPEATLQDDIIREATLEEKQLQPSLANQLGEQGAAAELLSSAPEPEKAVAEPLLVEEPTEFIVKKSKKDKKKKKKGSVDEPEPETIAVDSEELPVAPQEPVTAVIVNTASESAIVEPATPGTAVIIEKTPDEFPTSEHEHETRDPTAESQEQVTYLTKSVDVVSESQAVAVDEWPEVSDARKSKKDKKKKKKKKGGSEADGQAAEPSLKLDSTLQSEVKDPVAPGSDSLQADNTVLRVDDDVAPEKAADEPITTDEDALSKTSEAIATSELPQDLAKVTENAEVAYQTPPEETNAVAEGALSHEPSAEEPLTEADASNDRIAEPVLKGVSDNAADEFVGQTLEKSVEQVAEPTKAVDELQENFVVKKSKKDKKKKRGSQALLDDNETAVPNYTEPAAPSPSSELPLKSLELEETNQSSPDINDATRDLVAEGTVSKKSKKDKKKAKALSLANEPVVLPEEQASFSKAPPALGDEELGVIHQAPISAEVPGKSKTSTQKVDTILGADSPQPVSQSISTLQGLDAVVEKDASEATRSPAEVSYDSANRSIGESTSKLGFDNDEWDAPMVKSKRSKKGKKQSMVSSHEAFEPSGTVLQPAQETSSVVHEVPFDQSDKRKKIKTEEQSGTLLPEPILSSQDIAAAYLEEDVSHDNSTASETIKDLGKSSLPTPAPESPRSQGSFEPELVRRAPRQQPEESLPRDITASSLEYKGDHDPVETAKPATPESQHQGAESVTAAGVAAIAAGAAALISKSASEKKKEKKKSRYTDKRTSQEDDMFDDPSLWEGADKKHVSETASEEVEKFWGGIDPDNKHIQEPSVRTDVMDGASNFNTQEQQKSNRDKALADDDVFAPIAVVAAGAQPSYIEADDSTTSRNRDIAMKEPLVDIKPTADQPSKASVSRSLTEDNHTEEMRDIGNETKNALSLTAPLREKAQDDIVESPILGREPGTEPPEVIAERNDRSLTTHSESPKASTMVGELDEAVDRGYEVETRRELSGGLPSESPERNFEASGFRSPVPSILPPVQEEAHEDVETQSRSLPKTASRGALRTPEPIRDSGFVAGSPNPLRRSGFDGQERERDSGVLRDWQDTTLQGRDAKRTPEPSSHRERRRSREAERVKSPAVKDVLRRSPFAEGEARDYPLSRTPVLREPSARELTPTPEPHKQRRISPELERRRSKYQDLASAALAGAAISSTSTPRSTPPPGNRSVSERVALLQSPASSEPPVARRSISNSSLSRHRRAMGTPTPEPLVFRPESPGISRPGTATPPLRRVDRRMSGDLRSLSQRSQQDLTKDPTSSSKTPVANEGRVRTKDMADVYDGFGEGRIGSPRSPTRPHSMRRRQSMQVLELESRVEQLMAENRMLADARTHADSHNNNNRASGILAERDAEIDVLKQSLEFLQKEVARLTEVNEGLNSANTQLAAQHNERYRSLETQHADASRQLEEVRNEQGYFQESLLQKDAEIGRLRSELDAAKDKIREMQRQILATKGADADFLNVKDVDHFDHRCQQLCSHVQQWVLRFSKFSDMRACRLTNEINDEKVIDRLDNAILDGTDVDTYLGDRVRRRDVFMSMTMNMIWEFVFTRYLFGMDREQRQKLKSLEKLLTEVGPAQAVRQWRAVTLTLLSKRPSFKHQRDLDTEAVVQAIFQTLSKVLPPPSNLEDQIQSQLRRVMREAVDLSIEMRTQRAEYMMLPPLQPEYDADGELADTVTFNAALMNERSGDKSVTNEALEAQNAVVRVVLFPLVVKKGDDAGNNDEEIVVCPAQVLVARSKGKSARLSTPGSDVGTGSVGGNMAAMHSELSMGTFLPERASNK</sequence>
<evidence type="ECO:0000313" key="2">
    <source>
        <dbReference type="Proteomes" id="UP000805649"/>
    </source>
</evidence>
<comment type="caution">
    <text evidence="1">The sequence shown here is derived from an EMBL/GenBank/DDBJ whole genome shotgun (WGS) entry which is preliminary data.</text>
</comment>
<gene>
    <name evidence="1" type="ORF">CTRU02_205984</name>
</gene>
<dbReference type="Proteomes" id="UP000805649">
    <property type="component" value="Unassembled WGS sequence"/>
</dbReference>
<accession>A0ACC3Z5K0</accession>
<protein>
    <submittedName>
        <fullName evidence="1">Uncharacterized protein</fullName>
    </submittedName>
</protein>
<evidence type="ECO:0000313" key="1">
    <source>
        <dbReference type="EMBL" id="KAL0939374.1"/>
    </source>
</evidence>
<dbReference type="EMBL" id="VUJX02000003">
    <property type="protein sequence ID" value="KAL0939374.1"/>
    <property type="molecule type" value="Genomic_DNA"/>
</dbReference>
<keyword evidence="2" id="KW-1185">Reference proteome</keyword>
<proteinExistence type="predicted"/>
<reference evidence="1 2" key="1">
    <citation type="journal article" date="2020" name="Phytopathology">
        <title>Genome Sequence Resources of Colletotrichum truncatum, C. plurivorum, C. musicola, and C. sojae: Four Species Pathogenic to Soybean (Glycine max).</title>
        <authorList>
            <person name="Rogerio F."/>
            <person name="Boufleur T.R."/>
            <person name="Ciampi-Guillardi M."/>
            <person name="Sukno S.A."/>
            <person name="Thon M.R."/>
            <person name="Massola Junior N.S."/>
            <person name="Baroncelli R."/>
        </authorList>
    </citation>
    <scope>NUCLEOTIDE SEQUENCE [LARGE SCALE GENOMIC DNA]</scope>
    <source>
        <strain evidence="1 2">CMES1059</strain>
    </source>
</reference>
<name>A0ACC3Z5K0_COLTU</name>
<organism evidence="1 2">
    <name type="scientific">Colletotrichum truncatum</name>
    <name type="common">Anthracnose fungus</name>
    <name type="synonym">Colletotrichum capsici</name>
    <dbReference type="NCBI Taxonomy" id="5467"/>
    <lineage>
        <taxon>Eukaryota</taxon>
        <taxon>Fungi</taxon>
        <taxon>Dikarya</taxon>
        <taxon>Ascomycota</taxon>
        <taxon>Pezizomycotina</taxon>
        <taxon>Sordariomycetes</taxon>
        <taxon>Hypocreomycetidae</taxon>
        <taxon>Glomerellales</taxon>
        <taxon>Glomerellaceae</taxon>
        <taxon>Colletotrichum</taxon>
        <taxon>Colletotrichum truncatum species complex</taxon>
    </lineage>
</organism>